<gene>
    <name evidence="3" type="ORF">TeGR_g1360</name>
</gene>
<dbReference type="PANTHER" id="PTHR10166">
    <property type="entry name" value="VOLTAGE-DEPENDENT CALCIUM CHANNEL SUBUNIT ALPHA-2/DELTA-RELATED"/>
    <property type="match status" value="1"/>
</dbReference>
<dbReference type="SMART" id="SM00327">
    <property type="entry name" value="VWA"/>
    <property type="match status" value="1"/>
</dbReference>
<keyword evidence="1" id="KW-0812">Transmembrane</keyword>
<keyword evidence="1" id="KW-0472">Membrane</keyword>
<dbReference type="PANTHER" id="PTHR10166:SF37">
    <property type="entry name" value="STOLID, ISOFORM H"/>
    <property type="match status" value="1"/>
</dbReference>
<dbReference type="InterPro" id="IPR002035">
    <property type="entry name" value="VWF_A"/>
</dbReference>
<proteinExistence type="predicted"/>
<name>A0ABQ6MLK0_9STRA</name>
<dbReference type="SUPFAM" id="SSF53300">
    <property type="entry name" value="vWA-like"/>
    <property type="match status" value="1"/>
</dbReference>
<keyword evidence="4" id="KW-1185">Reference proteome</keyword>
<comment type="caution">
    <text evidence="3">The sequence shown here is derived from an EMBL/GenBank/DDBJ whole genome shotgun (WGS) entry which is preliminary data.</text>
</comment>
<keyword evidence="1" id="KW-1133">Transmembrane helix</keyword>
<dbReference type="PROSITE" id="PS50234">
    <property type="entry name" value="VWFA"/>
    <property type="match status" value="1"/>
</dbReference>
<dbReference type="InterPro" id="IPR051173">
    <property type="entry name" value="Ca_channel_alpha-2/delta"/>
</dbReference>
<organism evidence="3 4">
    <name type="scientific">Tetraparma gracilis</name>
    <dbReference type="NCBI Taxonomy" id="2962635"/>
    <lineage>
        <taxon>Eukaryota</taxon>
        <taxon>Sar</taxon>
        <taxon>Stramenopiles</taxon>
        <taxon>Ochrophyta</taxon>
        <taxon>Bolidophyceae</taxon>
        <taxon>Parmales</taxon>
        <taxon>Triparmaceae</taxon>
        <taxon>Tetraparma</taxon>
    </lineage>
</organism>
<dbReference type="Gene3D" id="3.40.50.410">
    <property type="entry name" value="von Willebrand factor, type A domain"/>
    <property type="match status" value="1"/>
</dbReference>
<evidence type="ECO:0000313" key="3">
    <source>
        <dbReference type="EMBL" id="GMI28743.1"/>
    </source>
</evidence>
<evidence type="ECO:0000259" key="2">
    <source>
        <dbReference type="PROSITE" id="PS50234"/>
    </source>
</evidence>
<reference evidence="3 4" key="1">
    <citation type="journal article" date="2023" name="Commun. Biol.">
        <title>Genome analysis of Parmales, the sister group of diatoms, reveals the evolutionary specialization of diatoms from phago-mixotrophs to photoautotrophs.</title>
        <authorList>
            <person name="Ban H."/>
            <person name="Sato S."/>
            <person name="Yoshikawa S."/>
            <person name="Yamada K."/>
            <person name="Nakamura Y."/>
            <person name="Ichinomiya M."/>
            <person name="Sato N."/>
            <person name="Blanc-Mathieu R."/>
            <person name="Endo H."/>
            <person name="Kuwata A."/>
            <person name="Ogata H."/>
        </authorList>
    </citation>
    <scope>NUCLEOTIDE SEQUENCE [LARGE SCALE GENOMIC DNA]</scope>
</reference>
<accession>A0ABQ6MLK0</accession>
<dbReference type="InterPro" id="IPR036465">
    <property type="entry name" value="vWFA_dom_sf"/>
</dbReference>
<dbReference type="EMBL" id="BRYB01002994">
    <property type="protein sequence ID" value="GMI28743.1"/>
    <property type="molecule type" value="Genomic_DNA"/>
</dbReference>
<feature type="domain" description="VWFA" evidence="2">
    <location>
        <begin position="262"/>
        <end position="448"/>
    </location>
</feature>
<feature type="transmembrane region" description="Helical" evidence="1">
    <location>
        <begin position="605"/>
        <end position="625"/>
    </location>
</feature>
<dbReference type="Proteomes" id="UP001165060">
    <property type="component" value="Unassembled WGS sequence"/>
</dbReference>
<protein>
    <recommendedName>
        <fullName evidence="2">VWFA domain-containing protein</fullName>
    </recommendedName>
</protein>
<sequence length="728" mass="78651">MAEFASTGESYCYPSDYGSDTCKDWDNALQPYCADSSGDPLPDRPAWCGEKFCFVDPKNCDKTYASSSLFAEAGLYYSYETCGATNWFEEFLDGEQGADLSALAEVVDGYVLTQAHTVESIYGRIKNTEFSADDASNCHLPNSCACTDCNAELSFNCAKVDFSETVAVFGCTELEDGTRQCVDPAASDTIRSTCIGRDLAGEYQRVASKEYTETNRFGTQYYGDQDTGLFVQWPEVEQCGENLLYDPRFRPWYSLAASGSKDVVIVLDISGSMTHEGRIGKAKDAAKAIIKTLTWADFANIVTFSSSASSWETGLVQMTADNVAKAFEFIDAIDHYGGTNFKAGFDLAFEALATGSSCSGCNSVVLFMTDGEDLSWDPIDDLAWVTAKRDELGCNTIMTYALGDAVGAQYRDYLKDIACHNDGIFYEIADNNADKSLADAMSGYFDYFAAGTAYHEDIRYVLYDDFNTGTELLSGCKSAFDRTVSPPALIGVTCMDVNVVADLPSLKEQPSWADFAQKFTDETASCIPVRFSPVELEEVRRRASGDGAVCNNLESDTTVTERTCASNRYCAPLDAEYAMQANREAPRPPFVGLDACLASEISEAFAKYAGIGGGIVGLLVFALLCKQFKKCNRQGDTGAKPAEFQMRSLGGGPTLDLRGRAVNMGGGGVYRAAQQAPPAEPSAPPVYVANAVPVNAVPVTAAFAPQYAQAPPAYSEAPPAYNDAAYKQ</sequence>
<dbReference type="Pfam" id="PF13519">
    <property type="entry name" value="VWA_2"/>
    <property type="match status" value="1"/>
</dbReference>
<evidence type="ECO:0000313" key="4">
    <source>
        <dbReference type="Proteomes" id="UP001165060"/>
    </source>
</evidence>
<evidence type="ECO:0000256" key="1">
    <source>
        <dbReference type="SAM" id="Phobius"/>
    </source>
</evidence>